<keyword evidence="3" id="KW-1185">Reference proteome</keyword>
<feature type="region of interest" description="Disordered" evidence="1">
    <location>
        <begin position="364"/>
        <end position="412"/>
    </location>
</feature>
<dbReference type="EMBL" id="JAHCVI010000005">
    <property type="protein sequence ID" value="KAG7284637.1"/>
    <property type="molecule type" value="Genomic_DNA"/>
</dbReference>
<organism evidence="2 3">
    <name type="scientific">Staphylotrichum longicolle</name>
    <dbReference type="NCBI Taxonomy" id="669026"/>
    <lineage>
        <taxon>Eukaryota</taxon>
        <taxon>Fungi</taxon>
        <taxon>Dikarya</taxon>
        <taxon>Ascomycota</taxon>
        <taxon>Pezizomycotina</taxon>
        <taxon>Sordariomycetes</taxon>
        <taxon>Sordariomycetidae</taxon>
        <taxon>Sordariales</taxon>
        <taxon>Chaetomiaceae</taxon>
        <taxon>Staphylotrichum</taxon>
    </lineage>
</organism>
<proteinExistence type="predicted"/>
<evidence type="ECO:0000256" key="1">
    <source>
        <dbReference type="SAM" id="MobiDB-lite"/>
    </source>
</evidence>
<evidence type="ECO:0000313" key="3">
    <source>
        <dbReference type="Proteomes" id="UP001197093"/>
    </source>
</evidence>
<feature type="compositionally biased region" description="Polar residues" evidence="1">
    <location>
        <begin position="370"/>
        <end position="412"/>
    </location>
</feature>
<reference evidence="2" key="1">
    <citation type="submission" date="2023-02" db="EMBL/GenBank/DDBJ databases">
        <authorList>
            <person name="Palmer J.M."/>
        </authorList>
    </citation>
    <scope>NUCLEOTIDE SEQUENCE</scope>
    <source>
        <strain evidence="2">FW57</strain>
    </source>
</reference>
<comment type="caution">
    <text evidence="2">The sequence shown here is derived from an EMBL/GenBank/DDBJ whole genome shotgun (WGS) entry which is preliminary data.</text>
</comment>
<evidence type="ECO:0000313" key="2">
    <source>
        <dbReference type="EMBL" id="KAG7284637.1"/>
    </source>
</evidence>
<name>A0AAD4ENR5_9PEZI</name>
<dbReference type="AlphaFoldDB" id="A0AAD4ENR5"/>
<accession>A0AAD4ENR5</accession>
<dbReference type="Proteomes" id="UP001197093">
    <property type="component" value="Unassembled WGS sequence"/>
</dbReference>
<gene>
    <name evidence="2" type="ORF">NEMBOFW57_009245</name>
</gene>
<sequence>MQGGSYSTGAPGAPAAAPRGDTEIVIELRDSVPLVSNDDLGMAVHLAVKLALDLHADERAGGFDALVRVGEQAVRSWRRNGTTIMYQGRGPADMRAHARAFLGRLRRHFFKIVLMDVNKGYPEGSNYTIAVFDPASWTDKAHARAKRAGQPVDFDTIFRAYDPRDSGEMQINTLSVEFLASAWREYQDARSGPIKSLHEEAYESFLACMSLTIAHEMVHAFLTYLAGSKIILTPTDVAPEGEANELRGESGRMWEYHALGGLTAPNTNKDSRFESQGIRAGALWLLLTDPELEGSIRVTSSALRNLAKGRFSLPLATEGFKTLSQLRRTETPLISAASSSGARGGDDYSSPGYSSRRFHVEFLVPRNDTDTASEQNQPAAAGNTSDQGGASRQTGTASGGKASTCTKTSAQN</sequence>
<protein>
    <submittedName>
        <fullName evidence="2">Uncharacterized protein</fullName>
    </submittedName>
</protein>